<dbReference type="WBParaSite" id="RSKR_0000916800.1">
    <property type="protein sequence ID" value="RSKR_0000916800.1"/>
    <property type="gene ID" value="RSKR_0000916800"/>
</dbReference>
<proteinExistence type="predicted"/>
<sequence>MAFYKTAPIFEGVGWTSNMLVALLTLTYTILLSYILVYLGLSLIGKDSLITSCSNLFNLHNCFSFEDGKRCGSNVRTTYDYTNPNPYYLPEIGGQGKFLSNISGTSLLDRVGKHYNGSYIPASKDFFHNYLLIKTNSINDTGQINGKLLVELSSSGC</sequence>
<name>A0AC35U9H6_9BILA</name>
<accession>A0AC35U9H6</accession>
<reference evidence="2" key="1">
    <citation type="submission" date="2016-11" db="UniProtKB">
        <authorList>
            <consortium name="WormBaseParasite"/>
        </authorList>
    </citation>
    <scope>IDENTIFICATION</scope>
    <source>
        <strain evidence="2">KR3021</strain>
    </source>
</reference>
<evidence type="ECO:0000313" key="2">
    <source>
        <dbReference type="WBParaSite" id="RSKR_0000916800.1"/>
    </source>
</evidence>
<dbReference type="Proteomes" id="UP000095286">
    <property type="component" value="Unplaced"/>
</dbReference>
<protein>
    <submittedName>
        <fullName evidence="2">Non-specific serine/threonine protein kinase</fullName>
    </submittedName>
</protein>
<evidence type="ECO:0000313" key="1">
    <source>
        <dbReference type="Proteomes" id="UP000095286"/>
    </source>
</evidence>
<organism evidence="1 2">
    <name type="scientific">Rhabditophanes sp. KR3021</name>
    <dbReference type="NCBI Taxonomy" id="114890"/>
    <lineage>
        <taxon>Eukaryota</taxon>
        <taxon>Metazoa</taxon>
        <taxon>Ecdysozoa</taxon>
        <taxon>Nematoda</taxon>
        <taxon>Chromadorea</taxon>
        <taxon>Rhabditida</taxon>
        <taxon>Tylenchina</taxon>
        <taxon>Panagrolaimomorpha</taxon>
        <taxon>Strongyloidoidea</taxon>
        <taxon>Alloionematidae</taxon>
        <taxon>Rhabditophanes</taxon>
    </lineage>
</organism>